<name>A0ABP0B1L9_9PEZI</name>
<feature type="transmembrane region" description="Helical" evidence="5">
    <location>
        <begin position="272"/>
        <end position="291"/>
    </location>
</feature>
<keyword evidence="3 5" id="KW-1133">Transmembrane helix</keyword>
<feature type="transmembrane region" description="Helical" evidence="5">
    <location>
        <begin position="244"/>
        <end position="265"/>
    </location>
</feature>
<dbReference type="InterPro" id="IPR050360">
    <property type="entry name" value="MFS_Sugar_Transporters"/>
</dbReference>
<dbReference type="PANTHER" id="PTHR48022">
    <property type="entry name" value="PLASTIDIC GLUCOSE TRANSPORTER 4"/>
    <property type="match status" value="1"/>
</dbReference>
<evidence type="ECO:0000256" key="2">
    <source>
        <dbReference type="ARBA" id="ARBA00022692"/>
    </source>
</evidence>
<reference evidence="6 7" key="1">
    <citation type="submission" date="2024-01" db="EMBL/GenBank/DDBJ databases">
        <authorList>
            <person name="Allen C."/>
            <person name="Tagirdzhanova G."/>
        </authorList>
    </citation>
    <scope>NUCLEOTIDE SEQUENCE [LARGE SCALE GENOMIC DNA]</scope>
</reference>
<evidence type="ECO:0000256" key="1">
    <source>
        <dbReference type="ARBA" id="ARBA00004141"/>
    </source>
</evidence>
<dbReference type="EMBL" id="CAWUHC010000010">
    <property type="protein sequence ID" value="CAK7213414.1"/>
    <property type="molecule type" value="Genomic_DNA"/>
</dbReference>
<gene>
    <name evidence="6" type="ORF">SBRCBS47491_001786</name>
</gene>
<organism evidence="6 7">
    <name type="scientific">Sporothrix bragantina</name>
    <dbReference type="NCBI Taxonomy" id="671064"/>
    <lineage>
        <taxon>Eukaryota</taxon>
        <taxon>Fungi</taxon>
        <taxon>Dikarya</taxon>
        <taxon>Ascomycota</taxon>
        <taxon>Pezizomycotina</taxon>
        <taxon>Sordariomycetes</taxon>
        <taxon>Sordariomycetidae</taxon>
        <taxon>Ophiostomatales</taxon>
        <taxon>Ophiostomataceae</taxon>
        <taxon>Sporothrix</taxon>
    </lineage>
</organism>
<proteinExistence type="predicted"/>
<dbReference type="SUPFAM" id="SSF103473">
    <property type="entry name" value="MFS general substrate transporter"/>
    <property type="match status" value="1"/>
</dbReference>
<dbReference type="Gene3D" id="1.20.1250.20">
    <property type="entry name" value="MFS general substrate transporter like domains"/>
    <property type="match status" value="2"/>
</dbReference>
<dbReference type="InterPro" id="IPR005828">
    <property type="entry name" value="MFS_sugar_transport-like"/>
</dbReference>
<keyword evidence="7" id="KW-1185">Reference proteome</keyword>
<feature type="transmembrane region" description="Helical" evidence="5">
    <location>
        <begin position="152"/>
        <end position="170"/>
    </location>
</feature>
<comment type="caution">
    <text evidence="6">The sequence shown here is derived from an EMBL/GenBank/DDBJ whole genome shotgun (WGS) entry which is preliminary data.</text>
</comment>
<dbReference type="Pfam" id="PF00083">
    <property type="entry name" value="Sugar_tr"/>
    <property type="match status" value="2"/>
</dbReference>
<evidence type="ECO:0008006" key="8">
    <source>
        <dbReference type="Google" id="ProtNLM"/>
    </source>
</evidence>
<protein>
    <recommendedName>
        <fullName evidence="8">Major facilitator superfamily (MFS) profile domain-containing protein</fullName>
    </recommendedName>
</protein>
<sequence length="351" mass="38389">MSLKEEAVGKVEVCQHEIASKEDVERLQPNKETVTQTIRKNPKTVLWCAYALLVLTLSSYDNQAGGVFLSIPAFRKDFGYKFQGDYVLYAKWQSAYTGGPCASAVMGALGSSYIADKIGRKITYLFAFIFMLVGITLEVIATTNAVFFAGKFINGFPVGAFGTITMTYLGETGERVTQLKAILDASRKETEGVTFAECFRKNNLRRTIISIAPLSIQVLCGILYIILFFSYYVQLAGYGASMSFKLSIGNTVLCMAGNITSWFLTDRVGRRPLTLVGLSIIFVLLSVSGGLSVKISNAAYMNGYVALTMLYGYVYNVTIGATAYNLLAEVSTSRLRAKTTSIGLALQNVLY</sequence>
<evidence type="ECO:0000256" key="5">
    <source>
        <dbReference type="SAM" id="Phobius"/>
    </source>
</evidence>
<feature type="transmembrane region" description="Helical" evidence="5">
    <location>
        <begin position="44"/>
        <end position="60"/>
    </location>
</feature>
<evidence type="ECO:0000256" key="4">
    <source>
        <dbReference type="ARBA" id="ARBA00023136"/>
    </source>
</evidence>
<feature type="transmembrane region" description="Helical" evidence="5">
    <location>
        <begin position="122"/>
        <end position="146"/>
    </location>
</feature>
<feature type="transmembrane region" description="Helical" evidence="5">
    <location>
        <begin position="208"/>
        <end position="232"/>
    </location>
</feature>
<evidence type="ECO:0000313" key="7">
    <source>
        <dbReference type="Proteomes" id="UP001642406"/>
    </source>
</evidence>
<feature type="transmembrane region" description="Helical" evidence="5">
    <location>
        <begin position="95"/>
        <end position="115"/>
    </location>
</feature>
<keyword evidence="4 5" id="KW-0472">Membrane</keyword>
<dbReference type="InterPro" id="IPR036259">
    <property type="entry name" value="MFS_trans_sf"/>
</dbReference>
<dbReference type="Proteomes" id="UP001642406">
    <property type="component" value="Unassembled WGS sequence"/>
</dbReference>
<accession>A0ABP0B1L9</accession>
<feature type="transmembrane region" description="Helical" evidence="5">
    <location>
        <begin position="303"/>
        <end position="327"/>
    </location>
</feature>
<evidence type="ECO:0000313" key="6">
    <source>
        <dbReference type="EMBL" id="CAK7213414.1"/>
    </source>
</evidence>
<comment type="subcellular location">
    <subcellularLocation>
        <location evidence="1">Membrane</location>
        <topology evidence="1">Multi-pass membrane protein</topology>
    </subcellularLocation>
</comment>
<evidence type="ECO:0000256" key="3">
    <source>
        <dbReference type="ARBA" id="ARBA00022989"/>
    </source>
</evidence>
<feature type="non-terminal residue" evidence="6">
    <location>
        <position position="351"/>
    </location>
</feature>
<dbReference type="PANTHER" id="PTHR48022:SF22">
    <property type="entry name" value="MAJOR FACILITATOR SUPERFAMILY (MFS) PROFILE DOMAIN-CONTAINING PROTEIN"/>
    <property type="match status" value="1"/>
</dbReference>
<keyword evidence="2 5" id="KW-0812">Transmembrane</keyword>